<dbReference type="RefSeq" id="WP_072318955.1">
    <property type="nucleotide sequence ID" value="NZ_FPJE01000028.1"/>
</dbReference>
<feature type="transmembrane region" description="Helical" evidence="1">
    <location>
        <begin position="105"/>
        <end position="130"/>
    </location>
</feature>
<dbReference type="Pfam" id="PF17555">
    <property type="entry name" value="TssN"/>
    <property type="match status" value="1"/>
</dbReference>
<dbReference type="STRING" id="1150368.SAMN02927921_03711"/>
<dbReference type="InterPro" id="IPR035177">
    <property type="entry name" value="TssN"/>
</dbReference>
<accession>A0A1K1RKV6</accession>
<dbReference type="AlphaFoldDB" id="A0A1K1RKV6"/>
<keyword evidence="1" id="KW-1133">Transmembrane helix</keyword>
<feature type="transmembrane region" description="Helical" evidence="1">
    <location>
        <begin position="45"/>
        <end position="64"/>
    </location>
</feature>
<proteinExistence type="predicted"/>
<evidence type="ECO:0000256" key="1">
    <source>
        <dbReference type="SAM" id="Phobius"/>
    </source>
</evidence>
<evidence type="ECO:0000313" key="3">
    <source>
        <dbReference type="Proteomes" id="UP000182248"/>
    </source>
</evidence>
<sequence length="287" mass="34142">MRKILDYIVTGETLTVLLIVLAVAFILNMLFGAKASKFRKKKWKFFLYVLCMGVVIIGFGAILYNLKSTTLTSRFISFQVLMLLLGTVHLVFFHKVFRRFETTRIYLEIFLAFIMALYMAVFLILIVSYFAEFKFIYYMFGSLLLFVVPTLILILFETAITIPARLYKRWFYPLNNRYPNPQITEMRNVILLNLVFHKKPNDRHIINFKVKAPRAMEFGRLFYYFINDYNDKHPNSQIHFTDIKNEPYGWYFHSRPKWFSSTNHIDPDESVDRNDMKDGDTIICQRI</sequence>
<feature type="transmembrane region" description="Helical" evidence="1">
    <location>
        <begin position="14"/>
        <end position="33"/>
    </location>
</feature>
<keyword evidence="1" id="KW-0812">Transmembrane</keyword>
<name>A0A1K1RKV6_9FLAO</name>
<feature type="transmembrane region" description="Helical" evidence="1">
    <location>
        <begin position="136"/>
        <end position="160"/>
    </location>
</feature>
<dbReference type="EMBL" id="FPJE01000028">
    <property type="protein sequence ID" value="SFW72712.1"/>
    <property type="molecule type" value="Genomic_DNA"/>
</dbReference>
<reference evidence="2 3" key="1">
    <citation type="submission" date="2016-11" db="EMBL/GenBank/DDBJ databases">
        <authorList>
            <person name="Jaros S."/>
            <person name="Januszkiewicz K."/>
            <person name="Wedrychowicz H."/>
        </authorList>
    </citation>
    <scope>NUCLEOTIDE SEQUENCE [LARGE SCALE GENOMIC DNA]</scope>
    <source>
        <strain evidence="2 3">CGMCC 1.12145</strain>
    </source>
</reference>
<dbReference type="Proteomes" id="UP000182248">
    <property type="component" value="Unassembled WGS sequence"/>
</dbReference>
<organism evidence="2 3">
    <name type="scientific">Sinomicrobium oceani</name>
    <dbReference type="NCBI Taxonomy" id="1150368"/>
    <lineage>
        <taxon>Bacteria</taxon>
        <taxon>Pseudomonadati</taxon>
        <taxon>Bacteroidota</taxon>
        <taxon>Flavobacteriia</taxon>
        <taxon>Flavobacteriales</taxon>
        <taxon>Flavobacteriaceae</taxon>
        <taxon>Sinomicrobium</taxon>
    </lineage>
</organism>
<evidence type="ECO:0000313" key="2">
    <source>
        <dbReference type="EMBL" id="SFW72712.1"/>
    </source>
</evidence>
<dbReference type="OrthoDB" id="1024052at2"/>
<feature type="transmembrane region" description="Helical" evidence="1">
    <location>
        <begin position="76"/>
        <end position="93"/>
    </location>
</feature>
<keyword evidence="1" id="KW-0472">Membrane</keyword>
<protein>
    <submittedName>
        <fullName evidence="2">Uncharacterized protein</fullName>
    </submittedName>
</protein>
<gene>
    <name evidence="2" type="ORF">SAMN02927921_03711</name>
</gene>
<keyword evidence="3" id="KW-1185">Reference proteome</keyword>